<dbReference type="InterPro" id="IPR008160">
    <property type="entry name" value="Collagen"/>
</dbReference>
<dbReference type="PROSITE" id="PS50871">
    <property type="entry name" value="C1Q"/>
    <property type="match status" value="1"/>
</dbReference>
<dbReference type="InterPro" id="IPR001073">
    <property type="entry name" value="C1q_dom"/>
</dbReference>
<evidence type="ECO:0000313" key="8">
    <source>
        <dbReference type="Ensembl" id="ENSSFOP00015002827.1"/>
    </source>
</evidence>
<dbReference type="GO" id="GO:0005581">
    <property type="term" value="C:collagen trimer"/>
    <property type="evidence" value="ECO:0007669"/>
    <property type="project" value="UniProtKB-KW"/>
</dbReference>
<evidence type="ECO:0000259" key="7">
    <source>
        <dbReference type="PROSITE" id="PS50871"/>
    </source>
</evidence>
<proteinExistence type="predicted"/>
<gene>
    <name evidence="8" type="primary">C1QTNF5</name>
    <name evidence="8" type="synonym">LOC108928759</name>
</gene>
<keyword evidence="4" id="KW-0732">Signal</keyword>
<evidence type="ECO:0000256" key="5">
    <source>
        <dbReference type="ARBA" id="ARBA00023119"/>
    </source>
</evidence>
<keyword evidence="5" id="KW-0176">Collagen</keyword>
<reference evidence="8 9" key="1">
    <citation type="submission" date="2019-04" db="EMBL/GenBank/DDBJ databases">
        <authorList>
            <consortium name="Wellcome Sanger Institute Data Sharing"/>
        </authorList>
    </citation>
    <scope>NUCLEOTIDE SEQUENCE [LARGE SCALE GENOMIC DNA]</scope>
</reference>
<evidence type="ECO:0000256" key="4">
    <source>
        <dbReference type="ARBA" id="ARBA00022729"/>
    </source>
</evidence>
<dbReference type="Gene3D" id="2.60.120.40">
    <property type="match status" value="1"/>
</dbReference>
<evidence type="ECO:0000256" key="2">
    <source>
        <dbReference type="ARBA" id="ARBA00022525"/>
    </source>
</evidence>
<reference evidence="8" key="2">
    <citation type="submission" date="2025-08" db="UniProtKB">
        <authorList>
            <consortium name="Ensembl"/>
        </authorList>
    </citation>
    <scope>IDENTIFICATION</scope>
</reference>
<feature type="compositionally biased region" description="Basic and acidic residues" evidence="6">
    <location>
        <begin position="153"/>
        <end position="168"/>
    </location>
</feature>
<protein>
    <submittedName>
        <fullName evidence="8">C1q and TNF related 5</fullName>
    </submittedName>
</protein>
<evidence type="ECO:0000256" key="3">
    <source>
        <dbReference type="ARBA" id="ARBA00022530"/>
    </source>
</evidence>
<organism evidence="8 9">
    <name type="scientific">Scleropages formosus</name>
    <name type="common">Asian bonytongue</name>
    <name type="synonym">Osteoglossum formosum</name>
    <dbReference type="NCBI Taxonomy" id="113540"/>
    <lineage>
        <taxon>Eukaryota</taxon>
        <taxon>Metazoa</taxon>
        <taxon>Chordata</taxon>
        <taxon>Craniata</taxon>
        <taxon>Vertebrata</taxon>
        <taxon>Euteleostomi</taxon>
        <taxon>Actinopterygii</taxon>
        <taxon>Neopterygii</taxon>
        <taxon>Teleostei</taxon>
        <taxon>Osteoglossocephala</taxon>
        <taxon>Osteoglossomorpha</taxon>
        <taxon>Osteoglossiformes</taxon>
        <taxon>Osteoglossidae</taxon>
        <taxon>Scleropages</taxon>
    </lineage>
</organism>
<comment type="subcellular location">
    <subcellularLocation>
        <location evidence="1">Secreted</location>
        <location evidence="1">Extracellular space</location>
        <location evidence="1">Extracellular matrix</location>
    </subcellularLocation>
</comment>
<keyword evidence="3" id="KW-0272">Extracellular matrix</keyword>
<keyword evidence="2" id="KW-0964">Secreted</keyword>
<evidence type="ECO:0000256" key="6">
    <source>
        <dbReference type="SAM" id="MobiDB-lite"/>
    </source>
</evidence>
<dbReference type="AlphaFoldDB" id="A0A8C9R0V0"/>
<reference evidence="8" key="3">
    <citation type="submission" date="2025-09" db="UniProtKB">
        <authorList>
            <consortium name="Ensembl"/>
        </authorList>
    </citation>
    <scope>IDENTIFICATION</scope>
</reference>
<dbReference type="SMART" id="SM00110">
    <property type="entry name" value="C1Q"/>
    <property type="match status" value="1"/>
</dbReference>
<name>A0A8C9R0V0_SCLFO</name>
<dbReference type="PANTHER" id="PTHR15427:SF27">
    <property type="entry name" value="COMPLEMENT C1Q TUMOR NECROSIS FACTOR-RELATED PROTEIN 5"/>
    <property type="match status" value="1"/>
</dbReference>
<dbReference type="FunFam" id="2.60.120.40:FF:000001">
    <property type="entry name" value="Complement C1q B chain"/>
    <property type="match status" value="1"/>
</dbReference>
<accession>A0A8C9R0V0</accession>
<dbReference type="OrthoDB" id="6090657at2759"/>
<dbReference type="Pfam" id="PF00386">
    <property type="entry name" value="C1q"/>
    <property type="match status" value="1"/>
</dbReference>
<dbReference type="Ensembl" id="ENSSFOT00015002872.2">
    <property type="protein sequence ID" value="ENSSFOP00015002827.1"/>
    <property type="gene ID" value="ENSSFOG00015001861.2"/>
</dbReference>
<feature type="domain" description="C1q" evidence="7">
    <location>
        <begin position="172"/>
        <end position="312"/>
    </location>
</feature>
<evidence type="ECO:0000256" key="1">
    <source>
        <dbReference type="ARBA" id="ARBA00004498"/>
    </source>
</evidence>
<dbReference type="InterPro" id="IPR008983">
    <property type="entry name" value="Tumour_necrosis_fac-like_dom"/>
</dbReference>
<dbReference type="PANTHER" id="PTHR15427">
    <property type="entry name" value="EMILIN ELASTIN MICROFIBRIL INTERFACE-LOCATED PROTEIN ELASTIN MICROFIBRIL INTERFACER"/>
    <property type="match status" value="1"/>
</dbReference>
<dbReference type="Pfam" id="PF01391">
    <property type="entry name" value="Collagen"/>
    <property type="match status" value="1"/>
</dbReference>
<evidence type="ECO:0000313" key="9">
    <source>
        <dbReference type="Proteomes" id="UP000694397"/>
    </source>
</evidence>
<feature type="region of interest" description="Disordered" evidence="6">
    <location>
        <begin position="96"/>
        <end position="173"/>
    </location>
</feature>
<feature type="compositionally biased region" description="Basic and acidic residues" evidence="6">
    <location>
        <begin position="122"/>
        <end position="143"/>
    </location>
</feature>
<dbReference type="PRINTS" id="PR00007">
    <property type="entry name" value="COMPLEMNTC1Q"/>
</dbReference>
<dbReference type="InterPro" id="IPR050392">
    <property type="entry name" value="Collagen/C1q_domain"/>
</dbReference>
<dbReference type="GeneTree" id="ENSGT00940000161353"/>
<dbReference type="Proteomes" id="UP000694397">
    <property type="component" value="Chromosome 10"/>
</dbReference>
<keyword evidence="9" id="KW-1185">Reference proteome</keyword>
<dbReference type="SUPFAM" id="SSF49842">
    <property type="entry name" value="TNF-like"/>
    <property type="match status" value="1"/>
</dbReference>
<dbReference type="KEGG" id="sfm:108928759"/>
<sequence>MLWDSHPSLFPPPQPQPFPPSPCLIGFTYQKLSFSSLFEHSRSEELGPADGFYCFEVEVPIKQLGWQSEMALLQPRALALIFVILANVSGQHEDNHIPTLCSGQPGIPGSPGAHGSPGQPGRDGRDGRDAPPGEKGEKGERGEPGLSGVRGIAGDKGDPGEKGERGEQGECAVAPKSAFSAKLSDKHPLGFAPGEAVRFDVAVLNEQGDYSAETGRFTCRVPGVYCFTVHGTVYRSSLQFDLMKNGHAMASFFQFYGNWPKPASLSGGALLHLVPGDQVWVQVGLAEYSGFYCSPKTDSTFAGFLVYSDWKSSAVFA</sequence>